<evidence type="ECO:0000256" key="1">
    <source>
        <dbReference type="ARBA" id="ARBA00022679"/>
    </source>
</evidence>
<reference evidence="12" key="1">
    <citation type="journal article" date="2019" name="bioRxiv">
        <title>The Genome of the Zebra Mussel, Dreissena polymorpha: A Resource for Invasive Species Research.</title>
        <authorList>
            <person name="McCartney M.A."/>
            <person name="Auch B."/>
            <person name="Kono T."/>
            <person name="Mallez S."/>
            <person name="Zhang Y."/>
            <person name="Obille A."/>
            <person name="Becker A."/>
            <person name="Abrahante J.E."/>
            <person name="Garbe J."/>
            <person name="Badalamenti J.P."/>
            <person name="Herman A."/>
            <person name="Mangelson H."/>
            <person name="Liachko I."/>
            <person name="Sullivan S."/>
            <person name="Sone E.D."/>
            <person name="Koren S."/>
            <person name="Silverstein K.A.T."/>
            <person name="Beckman K.B."/>
            <person name="Gohl D.M."/>
        </authorList>
    </citation>
    <scope>NUCLEOTIDE SEQUENCE</scope>
    <source>
        <strain evidence="12">Duluth1</strain>
        <tissue evidence="12">Whole animal</tissue>
    </source>
</reference>
<dbReference type="AlphaFoldDB" id="A0A9D3YF71"/>
<evidence type="ECO:0000313" key="13">
    <source>
        <dbReference type="Proteomes" id="UP000828390"/>
    </source>
</evidence>
<dbReference type="Pfam" id="PF02407">
    <property type="entry name" value="Viral_Rep"/>
    <property type="match status" value="1"/>
</dbReference>
<keyword evidence="6" id="KW-0547">Nucleotide-binding</keyword>
<accession>A0A9D3YF71</accession>
<dbReference type="GO" id="GO:0006260">
    <property type="term" value="P:DNA replication"/>
    <property type="evidence" value="ECO:0007669"/>
    <property type="project" value="UniProtKB-KW"/>
</dbReference>
<evidence type="ECO:0000256" key="9">
    <source>
        <dbReference type="ARBA" id="ARBA00023124"/>
    </source>
</evidence>
<dbReference type="GO" id="GO:0004519">
    <property type="term" value="F:endonuclease activity"/>
    <property type="evidence" value="ECO:0007669"/>
    <property type="project" value="UniProtKB-KW"/>
</dbReference>
<evidence type="ECO:0000256" key="6">
    <source>
        <dbReference type="ARBA" id="ARBA00022741"/>
    </source>
</evidence>
<evidence type="ECO:0000259" key="11">
    <source>
        <dbReference type="PROSITE" id="PS52020"/>
    </source>
</evidence>
<dbReference type="GO" id="GO:0016787">
    <property type="term" value="F:hydrolase activity"/>
    <property type="evidence" value="ECO:0007669"/>
    <property type="project" value="UniProtKB-KW"/>
</dbReference>
<name>A0A9D3YF71_DREPO</name>
<dbReference type="Gene3D" id="3.40.1310.20">
    <property type="match status" value="1"/>
</dbReference>
<evidence type="ECO:0000256" key="10">
    <source>
        <dbReference type="ARBA" id="ARBA00023125"/>
    </source>
</evidence>
<protein>
    <recommendedName>
        <fullName evidence="11">CRESS-DNA virus Rep endonuclease domain-containing protein</fullName>
    </recommendedName>
</protein>
<keyword evidence="8" id="KW-0378">Hydrolase</keyword>
<organism evidence="12 13">
    <name type="scientific">Dreissena polymorpha</name>
    <name type="common">Zebra mussel</name>
    <name type="synonym">Mytilus polymorpha</name>
    <dbReference type="NCBI Taxonomy" id="45954"/>
    <lineage>
        <taxon>Eukaryota</taxon>
        <taxon>Metazoa</taxon>
        <taxon>Spiralia</taxon>
        <taxon>Lophotrochozoa</taxon>
        <taxon>Mollusca</taxon>
        <taxon>Bivalvia</taxon>
        <taxon>Autobranchia</taxon>
        <taxon>Heteroconchia</taxon>
        <taxon>Euheterodonta</taxon>
        <taxon>Imparidentia</taxon>
        <taxon>Neoheterodontei</taxon>
        <taxon>Myida</taxon>
        <taxon>Dreissenoidea</taxon>
        <taxon>Dreissenidae</taxon>
        <taxon>Dreissena</taxon>
    </lineage>
</organism>
<dbReference type="GO" id="GO:0003677">
    <property type="term" value="F:DNA binding"/>
    <property type="evidence" value="ECO:0007669"/>
    <property type="project" value="UniProtKB-KW"/>
</dbReference>
<evidence type="ECO:0000256" key="7">
    <source>
        <dbReference type="ARBA" id="ARBA00022759"/>
    </source>
</evidence>
<proteinExistence type="predicted"/>
<gene>
    <name evidence="12" type="ORF">DPMN_084956</name>
</gene>
<keyword evidence="1" id="KW-0808">Transferase</keyword>
<dbReference type="GO" id="GO:0046872">
    <property type="term" value="F:metal ion binding"/>
    <property type="evidence" value="ECO:0007669"/>
    <property type="project" value="UniProtKB-KW"/>
</dbReference>
<dbReference type="InterPro" id="IPR049912">
    <property type="entry name" value="CRESS_DNA_REP"/>
</dbReference>
<keyword evidence="5" id="KW-0479">Metal-binding</keyword>
<comment type="caution">
    <text evidence="12">The sequence shown here is derived from an EMBL/GenBank/DDBJ whole genome shotgun (WGS) entry which is preliminary data.</text>
</comment>
<keyword evidence="7" id="KW-0255">Endonuclease</keyword>
<evidence type="ECO:0000256" key="8">
    <source>
        <dbReference type="ARBA" id="ARBA00022801"/>
    </source>
</evidence>
<feature type="domain" description="CRESS-DNA virus Rep endonuclease" evidence="11">
    <location>
        <begin position="8"/>
        <end position="103"/>
    </location>
</feature>
<evidence type="ECO:0000256" key="4">
    <source>
        <dbReference type="ARBA" id="ARBA00022722"/>
    </source>
</evidence>
<keyword evidence="4" id="KW-0540">Nuclease</keyword>
<keyword evidence="3" id="KW-0235">DNA replication</keyword>
<evidence type="ECO:0000256" key="2">
    <source>
        <dbReference type="ARBA" id="ARBA00022695"/>
    </source>
</evidence>
<keyword evidence="10" id="KW-0238">DNA-binding</keyword>
<dbReference type="PROSITE" id="PS52020">
    <property type="entry name" value="CRESS_DNA_REP"/>
    <property type="match status" value="1"/>
</dbReference>
<dbReference type="GO" id="GO:0016779">
    <property type="term" value="F:nucleotidyltransferase activity"/>
    <property type="evidence" value="ECO:0007669"/>
    <property type="project" value="UniProtKB-KW"/>
</dbReference>
<evidence type="ECO:0000256" key="3">
    <source>
        <dbReference type="ARBA" id="ARBA00022705"/>
    </source>
</evidence>
<sequence>MAERRILEVAIKNWCFTLNNYTEAEYKDIRDYECGYLIVGEERGAEQGTPHLQGYIQLSKKMRLSTLKKKFNARAHYQIAKGSARDNYVYCTKEGRFFEKGVMQINGKAKIDLVSACKDIAEEMTNEDCLEKHGSGFVFHKRKIAEMAADLKADAIKMRRMAKCGELVLRPWQCEVLQKLEDQNDRQILFVMDPVGGNGKTTLACYMMTTMDAIRFCILLKNYANERNPNESDPDSKAKVDYIVERYLDA</sequence>
<dbReference type="EMBL" id="JAIWYP010000016">
    <property type="protein sequence ID" value="KAH3697454.1"/>
    <property type="molecule type" value="Genomic_DNA"/>
</dbReference>
<keyword evidence="13" id="KW-1185">Reference proteome</keyword>
<keyword evidence="9" id="KW-0190">Covalent protein-DNA linkage</keyword>
<reference evidence="12" key="2">
    <citation type="submission" date="2020-11" db="EMBL/GenBank/DDBJ databases">
        <authorList>
            <person name="McCartney M.A."/>
            <person name="Auch B."/>
            <person name="Kono T."/>
            <person name="Mallez S."/>
            <person name="Becker A."/>
            <person name="Gohl D.M."/>
            <person name="Silverstein K.A.T."/>
            <person name="Koren S."/>
            <person name="Bechman K.B."/>
            <person name="Herman A."/>
            <person name="Abrahante J.E."/>
            <person name="Garbe J."/>
        </authorList>
    </citation>
    <scope>NUCLEOTIDE SEQUENCE</scope>
    <source>
        <strain evidence="12">Duluth1</strain>
        <tissue evidence="12">Whole animal</tissue>
    </source>
</reference>
<evidence type="ECO:0000256" key="5">
    <source>
        <dbReference type="ARBA" id="ARBA00022723"/>
    </source>
</evidence>
<dbReference type="GO" id="GO:0000166">
    <property type="term" value="F:nucleotide binding"/>
    <property type="evidence" value="ECO:0007669"/>
    <property type="project" value="UniProtKB-KW"/>
</dbReference>
<dbReference type="Proteomes" id="UP000828390">
    <property type="component" value="Unassembled WGS sequence"/>
</dbReference>
<keyword evidence="2" id="KW-0548">Nucleotidyltransferase</keyword>
<evidence type="ECO:0000313" key="12">
    <source>
        <dbReference type="EMBL" id="KAH3697454.1"/>
    </source>
</evidence>